<proteinExistence type="predicted"/>
<dbReference type="InterPro" id="IPR016153">
    <property type="entry name" value="Heat_shock_Hsp33_N"/>
</dbReference>
<dbReference type="AlphaFoldDB" id="A0A7W6C5A5"/>
<gene>
    <name evidence="6" type="ORF">GGR39_000326</name>
</gene>
<dbReference type="RefSeq" id="WP_183615591.1">
    <property type="nucleotide sequence ID" value="NZ_JACIDY010000001.1"/>
</dbReference>
<dbReference type="Pfam" id="PF01430">
    <property type="entry name" value="HSP33"/>
    <property type="match status" value="1"/>
</dbReference>
<dbReference type="CDD" id="cd00498">
    <property type="entry name" value="Hsp33"/>
    <property type="match status" value="1"/>
</dbReference>
<organism evidence="6 7">
    <name type="scientific">Novosphingobium fluoreni</name>
    <dbReference type="NCBI Taxonomy" id="1391222"/>
    <lineage>
        <taxon>Bacteria</taxon>
        <taxon>Pseudomonadati</taxon>
        <taxon>Pseudomonadota</taxon>
        <taxon>Alphaproteobacteria</taxon>
        <taxon>Sphingomonadales</taxon>
        <taxon>Sphingomonadaceae</taxon>
        <taxon>Novosphingobium</taxon>
    </lineage>
</organism>
<accession>A0A7W6C5A5</accession>
<dbReference type="PANTHER" id="PTHR30111:SF1">
    <property type="entry name" value="33 KDA CHAPERONIN"/>
    <property type="match status" value="1"/>
</dbReference>
<dbReference type="GO" id="GO:0042026">
    <property type="term" value="P:protein refolding"/>
    <property type="evidence" value="ECO:0007669"/>
    <property type="project" value="TreeGrafter"/>
</dbReference>
<dbReference type="EMBL" id="JACIDY010000001">
    <property type="protein sequence ID" value="MBB3938697.1"/>
    <property type="molecule type" value="Genomic_DNA"/>
</dbReference>
<dbReference type="GO" id="GO:0005737">
    <property type="term" value="C:cytoplasm"/>
    <property type="evidence" value="ECO:0007669"/>
    <property type="project" value="InterPro"/>
</dbReference>
<sequence>MSSDDYLIQSGQTGFDRILGFIIPDRHARGRMVRLGPTLETILSAHDYPPAIKHLLAEALVLTAMMGSLLKEDGGQLTLQAQAKGGAIDLLACDYRGGELRGYVSHDREKAAAAGTSPRLENLCGEGYLAITFDLEGSGERYQGIVPLEGSSLSEACERYFGQSEQVPTLLRVAIRSEGPHCVAGGLLVQHFPEGEEGRERLHAKEDHPEWEHVAVMAGSTRHDELVDPDLSLEDLLIRLFHEEREVRVQPLAELSRGCRCSVEHYQSVLASFPEDQLAEMRDPDGTIPVDCAFCSKIIRVSA</sequence>
<comment type="caution">
    <text evidence="6">The sequence shown here is derived from an EMBL/GenBank/DDBJ whole genome shotgun (WGS) entry which is preliminary data.</text>
</comment>
<dbReference type="SUPFAM" id="SSF64397">
    <property type="entry name" value="Hsp33 domain"/>
    <property type="match status" value="1"/>
</dbReference>
<dbReference type="InterPro" id="IPR000397">
    <property type="entry name" value="Heat_shock_Hsp33"/>
</dbReference>
<evidence type="ECO:0000256" key="5">
    <source>
        <dbReference type="ARBA" id="ARBA00023284"/>
    </source>
</evidence>
<evidence type="ECO:0000256" key="3">
    <source>
        <dbReference type="ARBA" id="ARBA00023157"/>
    </source>
</evidence>
<keyword evidence="7" id="KW-1185">Reference proteome</keyword>
<dbReference type="GO" id="GO:0051082">
    <property type="term" value="F:unfolded protein binding"/>
    <property type="evidence" value="ECO:0007669"/>
    <property type="project" value="InterPro"/>
</dbReference>
<keyword evidence="5" id="KW-0676">Redox-active center</keyword>
<dbReference type="Gene3D" id="3.90.1280.10">
    <property type="entry name" value="HSP33 redox switch-like"/>
    <property type="match status" value="1"/>
</dbReference>
<evidence type="ECO:0000313" key="7">
    <source>
        <dbReference type="Proteomes" id="UP000561459"/>
    </source>
</evidence>
<evidence type="ECO:0000256" key="2">
    <source>
        <dbReference type="ARBA" id="ARBA00022833"/>
    </source>
</evidence>
<dbReference type="Proteomes" id="UP000561459">
    <property type="component" value="Unassembled WGS sequence"/>
</dbReference>
<evidence type="ECO:0000256" key="1">
    <source>
        <dbReference type="ARBA" id="ARBA00022490"/>
    </source>
</evidence>
<keyword evidence="4" id="KW-0143">Chaperone</keyword>
<dbReference type="GO" id="GO:0044183">
    <property type="term" value="F:protein folding chaperone"/>
    <property type="evidence" value="ECO:0007669"/>
    <property type="project" value="TreeGrafter"/>
</dbReference>
<dbReference type="InterPro" id="IPR016154">
    <property type="entry name" value="Heat_shock_Hsp33_C"/>
</dbReference>
<keyword evidence="1" id="KW-0963">Cytoplasm</keyword>
<keyword evidence="2" id="KW-0862">Zinc</keyword>
<dbReference type="Gene3D" id="3.55.30.10">
    <property type="entry name" value="Hsp33 domain"/>
    <property type="match status" value="1"/>
</dbReference>
<reference evidence="6 7" key="1">
    <citation type="submission" date="2020-08" db="EMBL/GenBank/DDBJ databases">
        <title>Genomic Encyclopedia of Type Strains, Phase IV (KMG-IV): sequencing the most valuable type-strain genomes for metagenomic binning, comparative biology and taxonomic classification.</title>
        <authorList>
            <person name="Goeker M."/>
        </authorList>
    </citation>
    <scope>NUCLEOTIDE SEQUENCE [LARGE SCALE GENOMIC DNA]</scope>
    <source>
        <strain evidence="6 7">DSM 27568</strain>
    </source>
</reference>
<dbReference type="SUPFAM" id="SSF118352">
    <property type="entry name" value="HSP33 redox switch-like"/>
    <property type="match status" value="1"/>
</dbReference>
<evidence type="ECO:0000256" key="4">
    <source>
        <dbReference type="ARBA" id="ARBA00023186"/>
    </source>
</evidence>
<keyword evidence="3" id="KW-1015">Disulfide bond</keyword>
<name>A0A7W6C5A5_9SPHN</name>
<dbReference type="PIRSF" id="PIRSF005261">
    <property type="entry name" value="Heat_shock_Hsp33"/>
    <property type="match status" value="1"/>
</dbReference>
<dbReference type="PANTHER" id="PTHR30111">
    <property type="entry name" value="33 KDA CHAPERONIN"/>
    <property type="match status" value="1"/>
</dbReference>
<protein>
    <submittedName>
        <fullName evidence="6">Molecular chaperone Hsp33</fullName>
    </submittedName>
</protein>
<evidence type="ECO:0000313" key="6">
    <source>
        <dbReference type="EMBL" id="MBB3938697.1"/>
    </source>
</evidence>